<reference evidence="12 13" key="1">
    <citation type="submission" date="2020-09" db="EMBL/GenBank/DDBJ databases">
        <title>Paenibacillus sp. CAU 1523 isolated from sand of Haeundae Beach.</title>
        <authorList>
            <person name="Kim W."/>
        </authorList>
    </citation>
    <scope>NUCLEOTIDE SEQUENCE [LARGE SCALE GENOMIC DNA]</scope>
    <source>
        <strain evidence="12 13">CAU 1523</strain>
    </source>
</reference>
<dbReference type="InterPro" id="IPR005467">
    <property type="entry name" value="His_kinase_dom"/>
</dbReference>
<dbReference type="SMART" id="SM00388">
    <property type="entry name" value="HisKA"/>
    <property type="match status" value="1"/>
</dbReference>
<dbReference type="Gene3D" id="1.10.287.130">
    <property type="match status" value="1"/>
</dbReference>
<dbReference type="PANTHER" id="PTHR45453">
    <property type="entry name" value="PHOSPHATE REGULON SENSOR PROTEIN PHOR"/>
    <property type="match status" value="1"/>
</dbReference>
<accession>A0ABR9B3A9</accession>
<dbReference type="InterPro" id="IPR050351">
    <property type="entry name" value="BphY/WalK/GraS-like"/>
</dbReference>
<keyword evidence="10" id="KW-1133">Transmembrane helix</keyword>
<evidence type="ECO:0000256" key="8">
    <source>
        <dbReference type="ARBA" id="ARBA00022840"/>
    </source>
</evidence>
<keyword evidence="9" id="KW-0902">Two-component regulatory system</keyword>
<keyword evidence="7 12" id="KW-0418">Kinase</keyword>
<dbReference type="InterPro" id="IPR004358">
    <property type="entry name" value="Sig_transdc_His_kin-like_C"/>
</dbReference>
<gene>
    <name evidence="12" type="ORF">IFO66_21455</name>
</gene>
<comment type="catalytic activity">
    <reaction evidence="1">
        <text>ATP + protein L-histidine = ADP + protein N-phospho-L-histidine.</text>
        <dbReference type="EC" id="2.7.13.3"/>
    </reaction>
</comment>
<keyword evidence="8" id="KW-0067">ATP-binding</keyword>
<dbReference type="Gene3D" id="3.30.565.10">
    <property type="entry name" value="Histidine kinase-like ATPase, C-terminal domain"/>
    <property type="match status" value="1"/>
</dbReference>
<evidence type="ECO:0000256" key="10">
    <source>
        <dbReference type="SAM" id="Phobius"/>
    </source>
</evidence>
<comment type="subcellular location">
    <subcellularLocation>
        <location evidence="2">Membrane</location>
    </subcellularLocation>
</comment>
<keyword evidence="10" id="KW-0812">Transmembrane</keyword>
<dbReference type="Pfam" id="PF02518">
    <property type="entry name" value="HATPase_c"/>
    <property type="match status" value="1"/>
</dbReference>
<dbReference type="GO" id="GO:0016301">
    <property type="term" value="F:kinase activity"/>
    <property type="evidence" value="ECO:0007669"/>
    <property type="project" value="UniProtKB-KW"/>
</dbReference>
<dbReference type="PRINTS" id="PR00344">
    <property type="entry name" value="BCTRLSENSOR"/>
</dbReference>
<dbReference type="Pfam" id="PF00512">
    <property type="entry name" value="HisKA"/>
    <property type="match status" value="1"/>
</dbReference>
<dbReference type="InterPro" id="IPR003594">
    <property type="entry name" value="HATPase_dom"/>
</dbReference>
<dbReference type="InterPro" id="IPR036890">
    <property type="entry name" value="HATPase_C_sf"/>
</dbReference>
<evidence type="ECO:0000259" key="11">
    <source>
        <dbReference type="PROSITE" id="PS50109"/>
    </source>
</evidence>
<evidence type="ECO:0000256" key="6">
    <source>
        <dbReference type="ARBA" id="ARBA00022741"/>
    </source>
</evidence>
<dbReference type="InterPro" id="IPR036097">
    <property type="entry name" value="HisK_dim/P_sf"/>
</dbReference>
<keyword evidence="13" id="KW-1185">Reference proteome</keyword>
<keyword evidence="6" id="KW-0547">Nucleotide-binding</keyword>
<evidence type="ECO:0000256" key="7">
    <source>
        <dbReference type="ARBA" id="ARBA00022777"/>
    </source>
</evidence>
<dbReference type="Proteomes" id="UP000634529">
    <property type="component" value="Unassembled WGS sequence"/>
</dbReference>
<dbReference type="PROSITE" id="PS50109">
    <property type="entry name" value="HIS_KIN"/>
    <property type="match status" value="1"/>
</dbReference>
<evidence type="ECO:0000256" key="9">
    <source>
        <dbReference type="ARBA" id="ARBA00023012"/>
    </source>
</evidence>
<evidence type="ECO:0000256" key="1">
    <source>
        <dbReference type="ARBA" id="ARBA00000085"/>
    </source>
</evidence>
<evidence type="ECO:0000256" key="4">
    <source>
        <dbReference type="ARBA" id="ARBA00022553"/>
    </source>
</evidence>
<name>A0ABR9B3A9_9BACL</name>
<dbReference type="PANTHER" id="PTHR45453:SF1">
    <property type="entry name" value="PHOSPHATE REGULON SENSOR PROTEIN PHOR"/>
    <property type="match status" value="1"/>
</dbReference>
<protein>
    <recommendedName>
        <fullName evidence="3">histidine kinase</fullName>
        <ecNumber evidence="3">2.7.13.3</ecNumber>
    </recommendedName>
</protein>
<feature type="domain" description="Histidine kinase" evidence="11">
    <location>
        <begin position="92"/>
        <end position="311"/>
    </location>
</feature>
<dbReference type="SMART" id="SM00387">
    <property type="entry name" value="HATPase_c"/>
    <property type="match status" value="1"/>
</dbReference>
<proteinExistence type="predicted"/>
<keyword evidence="10" id="KW-0472">Membrane</keyword>
<dbReference type="EC" id="2.7.13.3" evidence="3"/>
<evidence type="ECO:0000256" key="5">
    <source>
        <dbReference type="ARBA" id="ARBA00022679"/>
    </source>
</evidence>
<dbReference type="CDD" id="cd00082">
    <property type="entry name" value="HisKA"/>
    <property type="match status" value="1"/>
</dbReference>
<organism evidence="12 13">
    <name type="scientific">Paenibacillus arenosi</name>
    <dbReference type="NCBI Taxonomy" id="2774142"/>
    <lineage>
        <taxon>Bacteria</taxon>
        <taxon>Bacillati</taxon>
        <taxon>Bacillota</taxon>
        <taxon>Bacilli</taxon>
        <taxon>Bacillales</taxon>
        <taxon>Paenibacillaceae</taxon>
        <taxon>Paenibacillus</taxon>
    </lineage>
</organism>
<dbReference type="RefSeq" id="WP_192027082.1">
    <property type="nucleotide sequence ID" value="NZ_JACYTN010000030.1"/>
</dbReference>
<sequence length="311" mass="35170">MVILLSLYALTTTLLLVGIIIRYRHVCKQLRKITHTLFRIRTANDHQRVRVQTSVQLLHQLSDELNQFLRHHKQLGERTLFLEEERNQMLMHLSHDLRTPLTSLLGYIEVIQRNAVGLSAEDKDSYLDVIHAKAVKLITQINDFFELAKLDSMESPLTLAPFDIVPVVQEVILSLHQPIELSQIEPILRLPNHPVLVYGNALGTERILLNLITNAYRYGVEGQFLGIEIQASTNEVVVQVSDKGKGISIADSPYIFNRFYTGQRSRGHHVQGSGLGLAIAKKLAEKQNGSLTFTSVPFENTTFFLTLPAHP</sequence>
<evidence type="ECO:0000313" key="12">
    <source>
        <dbReference type="EMBL" id="MBD8500859.1"/>
    </source>
</evidence>
<dbReference type="InterPro" id="IPR003661">
    <property type="entry name" value="HisK_dim/P_dom"/>
</dbReference>
<dbReference type="SUPFAM" id="SSF55874">
    <property type="entry name" value="ATPase domain of HSP90 chaperone/DNA topoisomerase II/histidine kinase"/>
    <property type="match status" value="1"/>
</dbReference>
<feature type="transmembrane region" description="Helical" evidence="10">
    <location>
        <begin position="6"/>
        <end position="23"/>
    </location>
</feature>
<evidence type="ECO:0000256" key="2">
    <source>
        <dbReference type="ARBA" id="ARBA00004370"/>
    </source>
</evidence>
<dbReference type="EMBL" id="JACYTN010000030">
    <property type="protein sequence ID" value="MBD8500859.1"/>
    <property type="molecule type" value="Genomic_DNA"/>
</dbReference>
<keyword evidence="5" id="KW-0808">Transferase</keyword>
<dbReference type="SUPFAM" id="SSF47384">
    <property type="entry name" value="Homodimeric domain of signal transducing histidine kinase"/>
    <property type="match status" value="1"/>
</dbReference>
<comment type="caution">
    <text evidence="12">The sequence shown here is derived from an EMBL/GenBank/DDBJ whole genome shotgun (WGS) entry which is preliminary data.</text>
</comment>
<keyword evidence="4" id="KW-0597">Phosphoprotein</keyword>
<evidence type="ECO:0000313" key="13">
    <source>
        <dbReference type="Proteomes" id="UP000634529"/>
    </source>
</evidence>
<evidence type="ECO:0000256" key="3">
    <source>
        <dbReference type="ARBA" id="ARBA00012438"/>
    </source>
</evidence>